<dbReference type="InterPro" id="IPR015943">
    <property type="entry name" value="WD40/YVTN_repeat-like_dom_sf"/>
</dbReference>
<evidence type="ECO:0000313" key="8">
    <source>
        <dbReference type="Proteomes" id="UP001596203"/>
    </source>
</evidence>
<evidence type="ECO:0000256" key="5">
    <source>
        <dbReference type="ARBA" id="ARBA00023186"/>
    </source>
</evidence>
<dbReference type="Proteomes" id="UP001596203">
    <property type="component" value="Unassembled WGS sequence"/>
</dbReference>
<reference evidence="8" key="1">
    <citation type="journal article" date="2019" name="Int. J. Syst. Evol. Microbiol.">
        <title>The Global Catalogue of Microorganisms (GCM) 10K type strain sequencing project: providing services to taxonomists for standard genome sequencing and annotation.</title>
        <authorList>
            <consortium name="The Broad Institute Genomics Platform"/>
            <consortium name="The Broad Institute Genome Sequencing Center for Infectious Disease"/>
            <person name="Wu L."/>
            <person name="Ma J."/>
        </authorList>
    </citation>
    <scope>NUCLEOTIDE SEQUENCE [LARGE SCALE GENOMIC DNA]</scope>
    <source>
        <strain evidence="8">ZS-35-S2</strain>
    </source>
</reference>
<dbReference type="SUPFAM" id="SSF50998">
    <property type="entry name" value="Quinoprotein alcohol dehydrogenase-like"/>
    <property type="match status" value="1"/>
</dbReference>
<dbReference type="Gene3D" id="3.30.420.40">
    <property type="match status" value="2"/>
</dbReference>
<feature type="compositionally biased region" description="Pro residues" evidence="6">
    <location>
        <begin position="393"/>
        <end position="408"/>
    </location>
</feature>
<comment type="caution">
    <text evidence="7">The sequence shown here is derived from an EMBL/GenBank/DDBJ whole genome shotgun (WGS) entry which is preliminary data.</text>
</comment>
<dbReference type="EMBL" id="JBHSPR010000039">
    <property type="protein sequence ID" value="MFC6021187.1"/>
    <property type="molecule type" value="Genomic_DNA"/>
</dbReference>
<keyword evidence="4" id="KW-0346">Stress response</keyword>
<organism evidence="7 8">
    <name type="scientific">Plantactinospora solaniradicis</name>
    <dbReference type="NCBI Taxonomy" id="1723736"/>
    <lineage>
        <taxon>Bacteria</taxon>
        <taxon>Bacillati</taxon>
        <taxon>Actinomycetota</taxon>
        <taxon>Actinomycetes</taxon>
        <taxon>Micromonosporales</taxon>
        <taxon>Micromonosporaceae</taxon>
        <taxon>Plantactinospora</taxon>
    </lineage>
</organism>
<dbReference type="InterPro" id="IPR043129">
    <property type="entry name" value="ATPase_NBD"/>
</dbReference>
<accession>A0ABW1KJ43</accession>
<dbReference type="InterPro" id="IPR013126">
    <property type="entry name" value="Hsp_70_fam"/>
</dbReference>
<evidence type="ECO:0000256" key="6">
    <source>
        <dbReference type="SAM" id="MobiDB-lite"/>
    </source>
</evidence>
<protein>
    <submittedName>
        <fullName evidence="7">Hsp70 family protein</fullName>
    </submittedName>
</protein>
<keyword evidence="8" id="KW-1185">Reference proteome</keyword>
<feature type="region of interest" description="Disordered" evidence="6">
    <location>
        <begin position="359"/>
        <end position="428"/>
    </location>
</feature>
<evidence type="ECO:0000256" key="4">
    <source>
        <dbReference type="ARBA" id="ARBA00023016"/>
    </source>
</evidence>
<evidence type="ECO:0000313" key="7">
    <source>
        <dbReference type="EMBL" id="MFC6021187.1"/>
    </source>
</evidence>
<keyword evidence="5" id="KW-0143">Chaperone</keyword>
<dbReference type="PROSITE" id="PS01036">
    <property type="entry name" value="HSP70_3"/>
    <property type="match status" value="1"/>
</dbReference>
<feature type="region of interest" description="Disordered" evidence="6">
    <location>
        <begin position="48"/>
        <end position="82"/>
    </location>
</feature>
<dbReference type="PRINTS" id="PR00301">
    <property type="entry name" value="HEATSHOCK70"/>
</dbReference>
<sequence>MTSVDQPARLAIDLGTTHTIAVVRRDDHQPPRTLLFDGSPLLSSAGYVAPDGTVHTGRDAERLGATDPERYEPHPKRRIDDGSLLLGTDEVPVERLLTATLRRVADEARTAGVDPAAATVLTYPADWGQPRRTLLRTAAQNAGLGPVRLLDEPVAAATYCIELLHQRLPTGGSLGIFDFGGGTLDVTVVRRDPDGLWVLATGGLDDLGGLDIDEALVAHLGHLIALRDPDLWHRLNQPDTPARRRDRQAFWTEVRTAKEMLSRTTSAPVQIPGRDDPVHLTRDELDRVAGPLIARAVDETRRVLQRAGVDPAHLTGLLLVGGSSRLPLVASRLHARLGIAPSVPEQPELPVAYGAIRHHAPPTATPHAGPPRPGTIPGHHPNAYSPVVGPAWSPNPPPPHRAAPPPARPGTATHQPTPPTSGAGRRRPIRRLLIVTTAFIAVAGCIGTAVVGGKWLKNTIAAAGNLNGISVGAADPAGDLKQVNGYPSTRTGAASVTVAGDHVISAVSGDGATEVVSLPGNDAPPRWTTTVQMEPSELRITAVGDLIILDGKRSITNYGDDVRAVVSATNGKQLWKRVWSDRTDIAYYGTDAVVEIRNGTDKHSIARIDLRTGKQEWIRTGSPDVLSTDDHRAEPMRQWPTADTTPAATLPAVNGVLADAVVAATTPVIELDAKNGRGTLLDPRTGKVQSSGKLPLDDGIWVAYDNLVIGKTVTRSSGAQQVLAGYAVPGFRQRWHIGLAAVERIERVKPCGPHLVCVAIIGPDANHTLAVDTRTGKPAWRIAVDNSDEDWYAHGDTILGGKSTFFESIDEPRVINQSDGKARRKLPEYSTVLATNGDRMVLSSTDGLPVKWQLHVEETATDQGTNVVAVGDKAPEQVGVAGDLVGVITGDRRTLALRISGLG</sequence>
<name>A0ABW1KJ43_9ACTN</name>
<dbReference type="PROSITE" id="PS00329">
    <property type="entry name" value="HSP70_2"/>
    <property type="match status" value="1"/>
</dbReference>
<evidence type="ECO:0000256" key="1">
    <source>
        <dbReference type="ARBA" id="ARBA00007381"/>
    </source>
</evidence>
<dbReference type="InterPro" id="IPR018181">
    <property type="entry name" value="Heat_shock_70_CS"/>
</dbReference>
<proteinExistence type="inferred from homology"/>
<keyword evidence="2" id="KW-0547">Nucleotide-binding</keyword>
<feature type="compositionally biased region" description="Basic and acidic residues" evidence="6">
    <location>
        <begin position="56"/>
        <end position="81"/>
    </location>
</feature>
<dbReference type="InterPro" id="IPR011047">
    <property type="entry name" value="Quinoprotein_ADH-like_sf"/>
</dbReference>
<gene>
    <name evidence="7" type="ORF">ACFP2T_34065</name>
</gene>
<dbReference type="RefSeq" id="WP_377429115.1">
    <property type="nucleotide sequence ID" value="NZ_JBHSPR010000039.1"/>
</dbReference>
<keyword evidence="3" id="KW-0067">ATP-binding</keyword>
<evidence type="ECO:0000256" key="3">
    <source>
        <dbReference type="ARBA" id="ARBA00022840"/>
    </source>
</evidence>
<dbReference type="SUPFAM" id="SSF53067">
    <property type="entry name" value="Actin-like ATPase domain"/>
    <property type="match status" value="2"/>
</dbReference>
<evidence type="ECO:0000256" key="2">
    <source>
        <dbReference type="ARBA" id="ARBA00022741"/>
    </source>
</evidence>
<dbReference type="Gene3D" id="2.130.10.10">
    <property type="entry name" value="YVTN repeat-like/Quinoprotein amine dehydrogenase"/>
    <property type="match status" value="1"/>
</dbReference>
<dbReference type="Gene3D" id="3.90.640.10">
    <property type="entry name" value="Actin, Chain A, domain 4"/>
    <property type="match status" value="1"/>
</dbReference>
<dbReference type="Pfam" id="PF00012">
    <property type="entry name" value="HSP70"/>
    <property type="match status" value="1"/>
</dbReference>
<dbReference type="PANTHER" id="PTHR42749">
    <property type="entry name" value="CELL SHAPE-DETERMINING PROTEIN MREB"/>
    <property type="match status" value="1"/>
</dbReference>
<comment type="similarity">
    <text evidence="1">Belongs to the heat shock protein 70 family.</text>
</comment>
<dbReference type="PANTHER" id="PTHR42749:SF1">
    <property type="entry name" value="CELL SHAPE-DETERMINING PROTEIN MREB"/>
    <property type="match status" value="1"/>
</dbReference>